<evidence type="ECO:0000256" key="1">
    <source>
        <dbReference type="SAM" id="SignalP"/>
    </source>
</evidence>
<gene>
    <name evidence="2" type="ORF">SEPMUDRAFT_119784</name>
</gene>
<dbReference type="Proteomes" id="UP000016931">
    <property type="component" value="Unassembled WGS sequence"/>
</dbReference>
<keyword evidence="1" id="KW-0732">Signal</keyword>
<name>M3AVH3_SPHMS</name>
<evidence type="ECO:0000313" key="2">
    <source>
        <dbReference type="EMBL" id="EMF10056.1"/>
    </source>
</evidence>
<feature type="chain" id="PRO_5004031500" evidence="1">
    <location>
        <begin position="25"/>
        <end position="136"/>
    </location>
</feature>
<dbReference type="EMBL" id="KB456268">
    <property type="protein sequence ID" value="EMF10056.1"/>
    <property type="molecule type" value="Genomic_DNA"/>
</dbReference>
<proteinExistence type="predicted"/>
<feature type="signal peptide" evidence="1">
    <location>
        <begin position="1"/>
        <end position="24"/>
    </location>
</feature>
<keyword evidence="3" id="KW-1185">Reference proteome</keyword>
<organism evidence="2 3">
    <name type="scientific">Sphaerulina musiva (strain SO2202)</name>
    <name type="common">Poplar stem canker fungus</name>
    <name type="synonym">Septoria musiva</name>
    <dbReference type="NCBI Taxonomy" id="692275"/>
    <lineage>
        <taxon>Eukaryota</taxon>
        <taxon>Fungi</taxon>
        <taxon>Dikarya</taxon>
        <taxon>Ascomycota</taxon>
        <taxon>Pezizomycotina</taxon>
        <taxon>Dothideomycetes</taxon>
        <taxon>Dothideomycetidae</taxon>
        <taxon>Mycosphaerellales</taxon>
        <taxon>Mycosphaerellaceae</taxon>
        <taxon>Sphaerulina</taxon>
    </lineage>
</organism>
<dbReference type="RefSeq" id="XP_016758177.1">
    <property type="nucleotide sequence ID" value="XM_016901542.1"/>
</dbReference>
<sequence length="136" mass="14574">MSPPISITTSIVLTFFLLLSPSLAGPPPQCGECSGQAKLFYANDCPAGRAYEKKSWLNDNHYGGGSGCSIITKGNPMSIFKTNAGFRCSVLVYSDDKCTDDYQIDAISISNTGCKNIVSGGRSWQVLCTGRQPPYC</sequence>
<dbReference type="GeneID" id="27898679"/>
<reference evidence="2 3" key="1">
    <citation type="journal article" date="2012" name="PLoS Pathog.">
        <title>Diverse lifestyles and strategies of plant pathogenesis encoded in the genomes of eighteen Dothideomycetes fungi.</title>
        <authorList>
            <person name="Ohm R.A."/>
            <person name="Feau N."/>
            <person name="Henrissat B."/>
            <person name="Schoch C.L."/>
            <person name="Horwitz B.A."/>
            <person name="Barry K.W."/>
            <person name="Condon B.J."/>
            <person name="Copeland A.C."/>
            <person name="Dhillon B."/>
            <person name="Glaser F."/>
            <person name="Hesse C.N."/>
            <person name="Kosti I."/>
            <person name="LaButti K."/>
            <person name="Lindquist E.A."/>
            <person name="Lucas S."/>
            <person name="Salamov A.A."/>
            <person name="Bradshaw R.E."/>
            <person name="Ciuffetti L."/>
            <person name="Hamelin R.C."/>
            <person name="Kema G.H.J."/>
            <person name="Lawrence C."/>
            <person name="Scott J.A."/>
            <person name="Spatafora J.W."/>
            <person name="Turgeon B.G."/>
            <person name="de Wit P.J.G.M."/>
            <person name="Zhong S."/>
            <person name="Goodwin S.B."/>
            <person name="Grigoriev I.V."/>
        </authorList>
    </citation>
    <scope>NUCLEOTIDE SEQUENCE [LARGE SCALE GENOMIC DNA]</scope>
    <source>
        <strain evidence="2 3">SO2202</strain>
    </source>
</reference>
<accession>M3AVH3</accession>
<protein>
    <submittedName>
        <fullName evidence="2">Uncharacterized protein</fullName>
    </submittedName>
</protein>
<evidence type="ECO:0000313" key="3">
    <source>
        <dbReference type="Proteomes" id="UP000016931"/>
    </source>
</evidence>
<dbReference type="AlphaFoldDB" id="M3AVH3"/>
<dbReference type="HOGENOM" id="CLU_1876725_0_0_1"/>